<keyword evidence="4" id="KW-0539">Nucleus</keyword>
<evidence type="ECO:0000256" key="4">
    <source>
        <dbReference type="ARBA" id="ARBA00023242"/>
    </source>
</evidence>
<dbReference type="GO" id="GO:0000981">
    <property type="term" value="F:DNA-binding transcription factor activity, RNA polymerase II-specific"/>
    <property type="evidence" value="ECO:0007669"/>
    <property type="project" value="InterPro"/>
</dbReference>
<evidence type="ECO:0000313" key="7">
    <source>
        <dbReference type="EMBL" id="KAF2009726.1"/>
    </source>
</evidence>
<feature type="region of interest" description="Disordered" evidence="5">
    <location>
        <begin position="1"/>
        <end position="20"/>
    </location>
</feature>
<dbReference type="PROSITE" id="PS50048">
    <property type="entry name" value="ZN2_CY6_FUNGAL_2"/>
    <property type="match status" value="1"/>
</dbReference>
<dbReference type="OrthoDB" id="5089701at2759"/>
<evidence type="ECO:0000259" key="6">
    <source>
        <dbReference type="PROSITE" id="PS50048"/>
    </source>
</evidence>
<dbReference type="SUPFAM" id="SSF57701">
    <property type="entry name" value="Zn2/Cys6 DNA-binding domain"/>
    <property type="match status" value="1"/>
</dbReference>
<evidence type="ECO:0000256" key="2">
    <source>
        <dbReference type="ARBA" id="ARBA00023125"/>
    </source>
</evidence>
<dbReference type="PROSITE" id="PS00463">
    <property type="entry name" value="ZN2_CY6_FUNGAL_1"/>
    <property type="match status" value="1"/>
</dbReference>
<name>A0A6A5XA42_9PLEO</name>
<dbReference type="EMBL" id="ML978078">
    <property type="protein sequence ID" value="KAF2009726.1"/>
    <property type="molecule type" value="Genomic_DNA"/>
</dbReference>
<dbReference type="InterPro" id="IPR001138">
    <property type="entry name" value="Zn2Cys6_DnaBD"/>
</dbReference>
<dbReference type="GeneID" id="54282116"/>
<keyword evidence="8" id="KW-1185">Reference proteome</keyword>
<organism evidence="7 8">
    <name type="scientific">Aaosphaeria arxii CBS 175.79</name>
    <dbReference type="NCBI Taxonomy" id="1450172"/>
    <lineage>
        <taxon>Eukaryota</taxon>
        <taxon>Fungi</taxon>
        <taxon>Dikarya</taxon>
        <taxon>Ascomycota</taxon>
        <taxon>Pezizomycotina</taxon>
        <taxon>Dothideomycetes</taxon>
        <taxon>Pleosporomycetidae</taxon>
        <taxon>Pleosporales</taxon>
        <taxon>Pleosporales incertae sedis</taxon>
        <taxon>Aaosphaeria</taxon>
    </lineage>
</organism>
<dbReference type="Pfam" id="PF00172">
    <property type="entry name" value="Zn_clus"/>
    <property type="match status" value="1"/>
</dbReference>
<dbReference type="SMART" id="SM00066">
    <property type="entry name" value="GAL4"/>
    <property type="match status" value="1"/>
</dbReference>
<evidence type="ECO:0000256" key="5">
    <source>
        <dbReference type="SAM" id="MobiDB-lite"/>
    </source>
</evidence>
<dbReference type="InterPro" id="IPR036864">
    <property type="entry name" value="Zn2-C6_fun-type_DNA-bd_sf"/>
</dbReference>
<sequence length="788" mass="88514">MPGAARGPQEKRAGRRKHSFGGCRTCRRRHVKCDQVRPSCLACRAVNAVCEGYSSDVRWMPPATLSSATSGQLECDDSSKNTTRHHLYSEATRKSMSKALVAKLGSHSVDESLAEIETKTKDAEGVNGGDVSVGPFGILNFECPVPHAHLAIPIAAPEHPRIDVSDMMQIDAPNDNTTPVSLEGIADQQRPIPTIIDWFDPVLGYDSSLHWADLLSLDFDTANSLLQPTTQNPLDFFSFDNLSQSTPLEPISEYPSLNTGQLGSPPPLEAGALHESQRPHTTVQVDRTVTKLEEVKSVEEAQFLLRHFNVHVISQMSFIPQQPKSPWKTMQLPEAMHTLADLSYLHSGTTNHANASNLYALLACATYHLQKNASIYSAEPESYWQHLFTRLKERAKRHLQISLRDESRGNSKAKYKEQLMAILSMLAVTSLTGRFKDARCYSIDAERLLRVRGLAKREISRRCRILHHVYSWIRIVGESTYVLHDYKSYSPIVDNMSAAYRAGGGRDITDIQRASASSRSGHNARLDDFLRLEPHSSDSDLDIEDTKEHEPALYDIHLEDSRQFSGTLYKIYGISETWLSLVSQTTRLANIIDAASYSKETDIKFQDFLQKRATRLEHIICSFALKDPPSEDEDDEVVQQPNHYMLRALNSALVILFYRRVRNVNPLILQGHVDSVVQSLRDFDAGMASQGILGPGSPWPAFIAGCEALSRRNRKFLRQWVEKGAQKCGFEYFNMAQQIMQEVWDRQDEPPMATDPGSGGSLRTEASVTRHHTWVDVSKEKSIWVTLF</sequence>
<keyword evidence="3" id="KW-0804">Transcription</keyword>
<keyword evidence="1" id="KW-0805">Transcription regulation</keyword>
<dbReference type="GO" id="GO:0008270">
    <property type="term" value="F:zinc ion binding"/>
    <property type="evidence" value="ECO:0007669"/>
    <property type="project" value="InterPro"/>
</dbReference>
<evidence type="ECO:0000313" key="8">
    <source>
        <dbReference type="Proteomes" id="UP000799778"/>
    </source>
</evidence>
<evidence type="ECO:0000256" key="1">
    <source>
        <dbReference type="ARBA" id="ARBA00023015"/>
    </source>
</evidence>
<keyword evidence="2" id="KW-0238">DNA-binding</keyword>
<dbReference type="Pfam" id="PF11951">
    <property type="entry name" value="Fungal_trans_2"/>
    <property type="match status" value="1"/>
</dbReference>
<gene>
    <name evidence="7" type="ORF">BU24DRAFT_380357</name>
</gene>
<accession>A0A6A5XA42</accession>
<feature type="domain" description="Zn(2)-C6 fungal-type" evidence="6">
    <location>
        <begin position="22"/>
        <end position="50"/>
    </location>
</feature>
<dbReference type="PANTHER" id="PTHR31069:SF25">
    <property type="entry name" value="TRANSCRIPTION FACTOR, PUTATIVE (EUROFUNG)-RELATED"/>
    <property type="match status" value="1"/>
</dbReference>
<dbReference type="InterPro" id="IPR021858">
    <property type="entry name" value="Fun_TF"/>
</dbReference>
<proteinExistence type="predicted"/>
<dbReference type="Proteomes" id="UP000799778">
    <property type="component" value="Unassembled WGS sequence"/>
</dbReference>
<dbReference type="RefSeq" id="XP_033378065.1">
    <property type="nucleotide sequence ID" value="XM_033524719.1"/>
</dbReference>
<dbReference type="CDD" id="cd00067">
    <property type="entry name" value="GAL4"/>
    <property type="match status" value="1"/>
</dbReference>
<protein>
    <recommendedName>
        <fullName evidence="6">Zn(2)-C6 fungal-type domain-containing protein</fullName>
    </recommendedName>
</protein>
<dbReference type="Gene3D" id="4.10.240.10">
    <property type="entry name" value="Zn(2)-C6 fungal-type DNA-binding domain"/>
    <property type="match status" value="1"/>
</dbReference>
<dbReference type="GO" id="GO:0003677">
    <property type="term" value="F:DNA binding"/>
    <property type="evidence" value="ECO:0007669"/>
    <property type="project" value="UniProtKB-KW"/>
</dbReference>
<dbReference type="PANTHER" id="PTHR31069">
    <property type="entry name" value="OLEATE-ACTIVATED TRANSCRIPTION FACTOR 1-RELATED"/>
    <property type="match status" value="1"/>
</dbReference>
<dbReference type="InterPro" id="IPR050675">
    <property type="entry name" value="OAF3"/>
</dbReference>
<dbReference type="AlphaFoldDB" id="A0A6A5XA42"/>
<evidence type="ECO:0000256" key="3">
    <source>
        <dbReference type="ARBA" id="ARBA00023163"/>
    </source>
</evidence>
<reference evidence="7" key="1">
    <citation type="journal article" date="2020" name="Stud. Mycol.">
        <title>101 Dothideomycetes genomes: a test case for predicting lifestyles and emergence of pathogens.</title>
        <authorList>
            <person name="Haridas S."/>
            <person name="Albert R."/>
            <person name="Binder M."/>
            <person name="Bloem J."/>
            <person name="Labutti K."/>
            <person name="Salamov A."/>
            <person name="Andreopoulos B."/>
            <person name="Baker S."/>
            <person name="Barry K."/>
            <person name="Bills G."/>
            <person name="Bluhm B."/>
            <person name="Cannon C."/>
            <person name="Castanera R."/>
            <person name="Culley D."/>
            <person name="Daum C."/>
            <person name="Ezra D."/>
            <person name="Gonzalez J."/>
            <person name="Henrissat B."/>
            <person name="Kuo A."/>
            <person name="Liang C."/>
            <person name="Lipzen A."/>
            <person name="Lutzoni F."/>
            <person name="Magnuson J."/>
            <person name="Mondo S."/>
            <person name="Nolan M."/>
            <person name="Ohm R."/>
            <person name="Pangilinan J."/>
            <person name="Park H.-J."/>
            <person name="Ramirez L."/>
            <person name="Alfaro M."/>
            <person name="Sun H."/>
            <person name="Tritt A."/>
            <person name="Yoshinaga Y."/>
            <person name="Zwiers L.-H."/>
            <person name="Turgeon B."/>
            <person name="Goodwin S."/>
            <person name="Spatafora J."/>
            <person name="Crous P."/>
            <person name="Grigoriev I."/>
        </authorList>
    </citation>
    <scope>NUCLEOTIDE SEQUENCE</scope>
    <source>
        <strain evidence="7">CBS 175.79</strain>
    </source>
</reference>